<reference evidence="1" key="1">
    <citation type="submission" date="2020-08" db="EMBL/GenBank/DDBJ databases">
        <title>Multicomponent nature underlies the extraordinary mechanical properties of spider dragline silk.</title>
        <authorList>
            <person name="Kono N."/>
            <person name="Nakamura H."/>
            <person name="Mori M."/>
            <person name="Yoshida Y."/>
            <person name="Ohtoshi R."/>
            <person name="Malay A.D."/>
            <person name="Moran D.A.P."/>
            <person name="Tomita M."/>
            <person name="Numata K."/>
            <person name="Arakawa K."/>
        </authorList>
    </citation>
    <scope>NUCLEOTIDE SEQUENCE</scope>
</reference>
<comment type="caution">
    <text evidence="1">The sequence shown here is derived from an EMBL/GenBank/DDBJ whole genome shotgun (WGS) entry which is preliminary data.</text>
</comment>
<protein>
    <submittedName>
        <fullName evidence="1">Uncharacterized protein</fullName>
    </submittedName>
</protein>
<evidence type="ECO:0000313" key="2">
    <source>
        <dbReference type="Proteomes" id="UP000887013"/>
    </source>
</evidence>
<dbReference type="AlphaFoldDB" id="A0A8X6TJM0"/>
<dbReference type="Proteomes" id="UP000887013">
    <property type="component" value="Unassembled WGS sequence"/>
</dbReference>
<dbReference type="EMBL" id="BMAW01104870">
    <property type="protein sequence ID" value="GFT16696.1"/>
    <property type="molecule type" value="Genomic_DNA"/>
</dbReference>
<dbReference type="OrthoDB" id="10634245at2759"/>
<keyword evidence="2" id="KW-1185">Reference proteome</keyword>
<name>A0A8X6TJM0_NEPPI</name>
<evidence type="ECO:0000313" key="1">
    <source>
        <dbReference type="EMBL" id="GFT16696.1"/>
    </source>
</evidence>
<organism evidence="1 2">
    <name type="scientific">Nephila pilipes</name>
    <name type="common">Giant wood spider</name>
    <name type="synonym">Nephila maculata</name>
    <dbReference type="NCBI Taxonomy" id="299642"/>
    <lineage>
        <taxon>Eukaryota</taxon>
        <taxon>Metazoa</taxon>
        <taxon>Ecdysozoa</taxon>
        <taxon>Arthropoda</taxon>
        <taxon>Chelicerata</taxon>
        <taxon>Arachnida</taxon>
        <taxon>Araneae</taxon>
        <taxon>Araneomorphae</taxon>
        <taxon>Entelegynae</taxon>
        <taxon>Araneoidea</taxon>
        <taxon>Nephilidae</taxon>
        <taxon>Nephila</taxon>
    </lineage>
</organism>
<sequence length="122" mass="14021">MNPLESPLYLFPPNKLRRRDLYWCHVTYSITCNSIPSRLTHPQLWNRFHFYHQECRREGGDVIISFSTTLNLYPVSYLDSLYSDIGQITSPLKHVAIILCSHPPLRGLGVDIQEGGLEMGCT</sequence>
<proteinExistence type="predicted"/>
<gene>
    <name evidence="1" type="ORF">NPIL_515611</name>
</gene>
<accession>A0A8X6TJM0</accession>